<protein>
    <recommendedName>
        <fullName evidence="9">WAT1-related protein</fullName>
    </recommendedName>
</protein>
<feature type="transmembrane region" description="Helical" evidence="6">
    <location>
        <begin position="110"/>
        <end position="128"/>
    </location>
</feature>
<keyword evidence="4 6" id="KW-0472">Membrane</keyword>
<evidence type="ECO:0000256" key="2">
    <source>
        <dbReference type="ARBA" id="ARBA00022692"/>
    </source>
</evidence>
<feature type="transmembrane region" description="Helical" evidence="6">
    <location>
        <begin position="78"/>
        <end position="98"/>
    </location>
</feature>
<evidence type="ECO:0008006" key="9">
    <source>
        <dbReference type="Google" id="ProtNLM"/>
    </source>
</evidence>
<feature type="region of interest" description="Disordered" evidence="5">
    <location>
        <begin position="1"/>
        <end position="27"/>
    </location>
</feature>
<comment type="subcellular location">
    <subcellularLocation>
        <location evidence="1">Membrane</location>
        <topology evidence="1">Multi-pass membrane protein</topology>
    </subcellularLocation>
</comment>
<evidence type="ECO:0000256" key="4">
    <source>
        <dbReference type="ARBA" id="ARBA00023136"/>
    </source>
</evidence>
<dbReference type="InterPro" id="IPR030184">
    <property type="entry name" value="WAT1-related"/>
</dbReference>
<dbReference type="Proteomes" id="UP000796880">
    <property type="component" value="Unassembled WGS sequence"/>
</dbReference>
<feature type="transmembrane region" description="Helical" evidence="6">
    <location>
        <begin position="234"/>
        <end position="251"/>
    </location>
</feature>
<organism evidence="7 8">
    <name type="scientific">Rhamnella rubrinervis</name>
    <dbReference type="NCBI Taxonomy" id="2594499"/>
    <lineage>
        <taxon>Eukaryota</taxon>
        <taxon>Viridiplantae</taxon>
        <taxon>Streptophyta</taxon>
        <taxon>Embryophyta</taxon>
        <taxon>Tracheophyta</taxon>
        <taxon>Spermatophyta</taxon>
        <taxon>Magnoliopsida</taxon>
        <taxon>eudicotyledons</taxon>
        <taxon>Gunneridae</taxon>
        <taxon>Pentapetalae</taxon>
        <taxon>rosids</taxon>
        <taxon>fabids</taxon>
        <taxon>Rosales</taxon>
        <taxon>Rhamnaceae</taxon>
        <taxon>rhamnoid group</taxon>
        <taxon>Rhamneae</taxon>
        <taxon>Rhamnella</taxon>
    </lineage>
</organism>
<feature type="transmembrane region" description="Helical" evidence="6">
    <location>
        <begin position="263"/>
        <end position="282"/>
    </location>
</feature>
<dbReference type="GO" id="GO:0022857">
    <property type="term" value="F:transmembrane transporter activity"/>
    <property type="evidence" value="ECO:0007669"/>
    <property type="project" value="InterPro"/>
</dbReference>
<proteinExistence type="predicted"/>
<dbReference type="EMBL" id="VOIH02000001">
    <property type="protein sequence ID" value="KAF3456442.1"/>
    <property type="molecule type" value="Genomic_DNA"/>
</dbReference>
<gene>
    <name evidence="7" type="ORF">FNV43_RR01092</name>
</gene>
<dbReference type="AlphaFoldDB" id="A0A8K0MRZ4"/>
<keyword evidence="2 6" id="KW-0812">Transmembrane</keyword>
<evidence type="ECO:0000256" key="6">
    <source>
        <dbReference type="SAM" id="Phobius"/>
    </source>
</evidence>
<feature type="transmembrane region" description="Helical" evidence="6">
    <location>
        <begin position="149"/>
        <end position="169"/>
    </location>
</feature>
<dbReference type="GO" id="GO:0016020">
    <property type="term" value="C:membrane"/>
    <property type="evidence" value="ECO:0007669"/>
    <property type="project" value="InterPro"/>
</dbReference>
<evidence type="ECO:0000313" key="8">
    <source>
        <dbReference type="Proteomes" id="UP000796880"/>
    </source>
</evidence>
<evidence type="ECO:0000256" key="3">
    <source>
        <dbReference type="ARBA" id="ARBA00022989"/>
    </source>
</evidence>
<comment type="caution">
    <text evidence="7">The sequence shown here is derived from an EMBL/GenBank/DDBJ whole genome shotgun (WGS) entry which is preliminary data.</text>
</comment>
<evidence type="ECO:0000313" key="7">
    <source>
        <dbReference type="EMBL" id="KAF3456442.1"/>
    </source>
</evidence>
<sequence length="339" mass="37095">METRKPKTRNGFQGGHELKGCGSSGPPEKRFAGDNGKVIQVPHRVELGSQLQNDGPVVVVGEAVTCLPKQCLHLRKKIAPWFFATLLPLMLGVNLFLIKLGLEHGMEIPVYQVYKNVIGAALLLPHLWMRRLETVKINERRSQIKLFGITVLTGGSIMIGLYNGIALTVSSSPVKPPHLDANWERAKTMEIIRDPFAVAVWTSLCAVSTNALIALILESRTSYSWLTFRAGQRIYIYFYGGLIIAISATYMQARVTKHKGIMVLQSFSPLSVVFVVIFSTAFLGQHLVLGRLVGAVLVISGIALILVGRSKLMGPQVPQVMADNVENVVEAATGDMPNV</sequence>
<accession>A0A8K0MRZ4</accession>
<evidence type="ECO:0000256" key="5">
    <source>
        <dbReference type="SAM" id="MobiDB-lite"/>
    </source>
</evidence>
<reference evidence="7" key="1">
    <citation type="submission" date="2020-03" db="EMBL/GenBank/DDBJ databases">
        <title>A high-quality chromosome-level genome assembly of a woody plant with both climbing and erect habits, Rhamnella rubrinervis.</title>
        <authorList>
            <person name="Lu Z."/>
            <person name="Yang Y."/>
            <person name="Zhu X."/>
            <person name="Sun Y."/>
        </authorList>
    </citation>
    <scope>NUCLEOTIDE SEQUENCE</scope>
    <source>
        <strain evidence="7">BYM</strain>
        <tissue evidence="7">Leaf</tissue>
    </source>
</reference>
<name>A0A8K0MRZ4_9ROSA</name>
<feature type="transmembrane region" description="Helical" evidence="6">
    <location>
        <begin position="288"/>
        <end position="307"/>
    </location>
</feature>
<dbReference type="SUPFAM" id="SSF103481">
    <property type="entry name" value="Multidrug resistance efflux transporter EmrE"/>
    <property type="match status" value="1"/>
</dbReference>
<dbReference type="PANTHER" id="PTHR31218">
    <property type="entry name" value="WAT1-RELATED PROTEIN"/>
    <property type="match status" value="1"/>
</dbReference>
<keyword evidence="3 6" id="KW-1133">Transmembrane helix</keyword>
<evidence type="ECO:0000256" key="1">
    <source>
        <dbReference type="ARBA" id="ARBA00004141"/>
    </source>
</evidence>
<dbReference type="InterPro" id="IPR037185">
    <property type="entry name" value="EmrE-like"/>
</dbReference>
<keyword evidence="8" id="KW-1185">Reference proteome</keyword>